<accession>W4KH53</accession>
<dbReference type="HOGENOM" id="CLU_1332094_0_0_1"/>
<organism evidence="2 3">
    <name type="scientific">Heterobasidion irregulare (strain TC 32-1)</name>
    <dbReference type="NCBI Taxonomy" id="747525"/>
    <lineage>
        <taxon>Eukaryota</taxon>
        <taxon>Fungi</taxon>
        <taxon>Dikarya</taxon>
        <taxon>Basidiomycota</taxon>
        <taxon>Agaricomycotina</taxon>
        <taxon>Agaricomycetes</taxon>
        <taxon>Russulales</taxon>
        <taxon>Bondarzewiaceae</taxon>
        <taxon>Heterobasidion</taxon>
        <taxon>Heterobasidion annosum species complex</taxon>
    </lineage>
</organism>
<dbReference type="Proteomes" id="UP000030671">
    <property type="component" value="Unassembled WGS sequence"/>
</dbReference>
<dbReference type="EMBL" id="KI925455">
    <property type="protein sequence ID" value="ETW85172.1"/>
    <property type="molecule type" value="Genomic_DNA"/>
</dbReference>
<evidence type="ECO:0000259" key="1">
    <source>
        <dbReference type="Pfam" id="PF20415"/>
    </source>
</evidence>
<feature type="domain" description="DUF6699" evidence="1">
    <location>
        <begin position="65"/>
        <end position="181"/>
    </location>
</feature>
<proteinExistence type="predicted"/>
<dbReference type="InterPro" id="IPR046522">
    <property type="entry name" value="DUF6699"/>
</dbReference>
<dbReference type="STRING" id="747525.W4KH53"/>
<gene>
    <name evidence="2" type="ORF">HETIRDRAFT_438198</name>
</gene>
<dbReference type="RefSeq" id="XP_009542049.1">
    <property type="nucleotide sequence ID" value="XM_009543754.1"/>
</dbReference>
<sequence>MAQVHTLDKWAAGPAYGPVLSQTDLYILCKEIQLHPILTRQHPSFTLIFNLLDGQPGGYNPNDAEHNLPLTQANEPATLPRVQELVIITDHSPWCTIVKNPEGVTLGDVFGTLWREYTDNPVTEAELGSCPQRIQDVIKRAAQTNQGSGTPWTGFYTPAASRVRRVDWLRDKVSFESMVKDDNYIHGRLGFSAPNIFLLRMGAW</sequence>
<evidence type="ECO:0000313" key="3">
    <source>
        <dbReference type="Proteomes" id="UP000030671"/>
    </source>
</evidence>
<name>W4KH53_HETIT</name>
<dbReference type="eggNOG" id="ENOG502SHDT">
    <property type="taxonomic scope" value="Eukaryota"/>
</dbReference>
<dbReference type="KEGG" id="hir:HETIRDRAFT_438198"/>
<protein>
    <recommendedName>
        <fullName evidence="1">DUF6699 domain-containing protein</fullName>
    </recommendedName>
</protein>
<reference evidence="2 3" key="1">
    <citation type="journal article" date="2012" name="New Phytol.">
        <title>Insight into trade-off between wood decay and parasitism from the genome of a fungal forest pathogen.</title>
        <authorList>
            <person name="Olson A."/>
            <person name="Aerts A."/>
            <person name="Asiegbu F."/>
            <person name="Belbahri L."/>
            <person name="Bouzid O."/>
            <person name="Broberg A."/>
            <person name="Canback B."/>
            <person name="Coutinho P.M."/>
            <person name="Cullen D."/>
            <person name="Dalman K."/>
            <person name="Deflorio G."/>
            <person name="van Diepen L.T."/>
            <person name="Dunand C."/>
            <person name="Duplessis S."/>
            <person name="Durling M."/>
            <person name="Gonthier P."/>
            <person name="Grimwood J."/>
            <person name="Fossdal C.G."/>
            <person name="Hansson D."/>
            <person name="Henrissat B."/>
            <person name="Hietala A."/>
            <person name="Himmelstrand K."/>
            <person name="Hoffmeister D."/>
            <person name="Hogberg N."/>
            <person name="James T.Y."/>
            <person name="Karlsson M."/>
            <person name="Kohler A."/>
            <person name="Kues U."/>
            <person name="Lee Y.H."/>
            <person name="Lin Y.C."/>
            <person name="Lind M."/>
            <person name="Lindquist E."/>
            <person name="Lombard V."/>
            <person name="Lucas S."/>
            <person name="Lunden K."/>
            <person name="Morin E."/>
            <person name="Murat C."/>
            <person name="Park J."/>
            <person name="Raffaello T."/>
            <person name="Rouze P."/>
            <person name="Salamov A."/>
            <person name="Schmutz J."/>
            <person name="Solheim H."/>
            <person name="Stahlberg J."/>
            <person name="Velez H."/>
            <person name="de Vries R.P."/>
            <person name="Wiebenga A."/>
            <person name="Woodward S."/>
            <person name="Yakovlev I."/>
            <person name="Garbelotto M."/>
            <person name="Martin F."/>
            <person name="Grigoriev I.V."/>
            <person name="Stenlid J."/>
        </authorList>
    </citation>
    <scope>NUCLEOTIDE SEQUENCE [LARGE SCALE GENOMIC DNA]</scope>
    <source>
        <strain evidence="2 3">TC 32-1</strain>
    </source>
</reference>
<keyword evidence="3" id="KW-1185">Reference proteome</keyword>
<dbReference type="InParanoid" id="W4KH53"/>
<evidence type="ECO:0000313" key="2">
    <source>
        <dbReference type="EMBL" id="ETW85172.1"/>
    </source>
</evidence>
<dbReference type="Pfam" id="PF20415">
    <property type="entry name" value="DUF6699"/>
    <property type="match status" value="1"/>
</dbReference>
<dbReference type="GeneID" id="20675021"/>
<dbReference type="OrthoDB" id="3333333at2759"/>
<dbReference type="AlphaFoldDB" id="W4KH53"/>